<dbReference type="InterPro" id="IPR025669">
    <property type="entry name" value="AAA_dom"/>
</dbReference>
<feature type="domain" description="AAA" evidence="1">
    <location>
        <begin position="131"/>
        <end position="273"/>
    </location>
</feature>
<dbReference type="GO" id="GO:0005524">
    <property type="term" value="F:ATP binding"/>
    <property type="evidence" value="ECO:0007669"/>
    <property type="project" value="TreeGrafter"/>
</dbReference>
<sequence>MNILWDADPTAIEKYRFALGNDTQALDSAAMVARVLHDNLGVQQVIIGPEVALDPACELAESARLDRPELGVILLRHRVDVTTLSQALRSGMREVVTADDHTALADALRRSRELTSKLVGHTAGGSGQEGNIITVFSAKGGVGKTTMSTNIGTYLARTGSKTLLVDLDLSFGDVAISLQLIPARSVFDAVGMSGHLDEQGLGSLVTTHEDSGLDVVCAPNDPSDADRIPVHVVTELLKVARKHYDYIIVDTPPSFTEQVLAACDISSALVLIATLDIPAVKNLRVAIDTLDMLGSPKDARIIVLNRADAKVGLRPEDVVTAIKTPIAVNIPSSMTVPASVNRGVPIVLDDPKGPVSVAIRELCDAHIRQRFGSPVNGFDTRQQRKGLFRGRR</sequence>
<dbReference type="InterPro" id="IPR027417">
    <property type="entry name" value="P-loop_NTPase"/>
</dbReference>
<keyword evidence="3" id="KW-1185">Reference proteome</keyword>
<evidence type="ECO:0000313" key="2">
    <source>
        <dbReference type="EMBL" id="KGN40877.1"/>
    </source>
</evidence>
<reference evidence="2 3" key="1">
    <citation type="submission" date="2013-08" db="EMBL/GenBank/DDBJ databases">
        <title>The genome sequence of Knoellia aerolata.</title>
        <authorList>
            <person name="Zhu W."/>
            <person name="Wang G."/>
        </authorList>
    </citation>
    <scope>NUCLEOTIDE SEQUENCE [LARGE SCALE GENOMIC DNA]</scope>
    <source>
        <strain evidence="2 3">DSM 18566</strain>
    </source>
</reference>
<dbReference type="Pfam" id="PF13614">
    <property type="entry name" value="AAA_31"/>
    <property type="match status" value="1"/>
</dbReference>
<dbReference type="GO" id="GO:0009898">
    <property type="term" value="C:cytoplasmic side of plasma membrane"/>
    <property type="evidence" value="ECO:0007669"/>
    <property type="project" value="TreeGrafter"/>
</dbReference>
<dbReference type="PANTHER" id="PTHR43384">
    <property type="entry name" value="SEPTUM SITE-DETERMINING PROTEIN MIND HOMOLOG, CHLOROPLASTIC-RELATED"/>
    <property type="match status" value="1"/>
</dbReference>
<dbReference type="GO" id="GO:0051782">
    <property type="term" value="P:negative regulation of cell division"/>
    <property type="evidence" value="ECO:0007669"/>
    <property type="project" value="TreeGrafter"/>
</dbReference>
<dbReference type="Gene3D" id="3.40.50.300">
    <property type="entry name" value="P-loop containing nucleotide triphosphate hydrolases"/>
    <property type="match status" value="1"/>
</dbReference>
<dbReference type="AlphaFoldDB" id="A0A0A0JXS8"/>
<accession>A0A0A0JXS8</accession>
<gene>
    <name evidence="2" type="ORF">N801_10850</name>
</gene>
<name>A0A0A0JXS8_9MICO</name>
<dbReference type="STRING" id="1385519.N801_10850"/>
<dbReference type="GO" id="GO:0016887">
    <property type="term" value="F:ATP hydrolysis activity"/>
    <property type="evidence" value="ECO:0007669"/>
    <property type="project" value="TreeGrafter"/>
</dbReference>
<comment type="caution">
    <text evidence="2">The sequence shown here is derived from an EMBL/GenBank/DDBJ whole genome shotgun (WGS) entry which is preliminary data.</text>
</comment>
<dbReference type="SUPFAM" id="SSF52540">
    <property type="entry name" value="P-loop containing nucleoside triphosphate hydrolases"/>
    <property type="match status" value="1"/>
</dbReference>
<proteinExistence type="predicted"/>
<dbReference type="InterPro" id="IPR050625">
    <property type="entry name" value="ParA/MinD_ATPase"/>
</dbReference>
<dbReference type="eggNOG" id="COG4963">
    <property type="taxonomic scope" value="Bacteria"/>
</dbReference>
<organism evidence="2 3">
    <name type="scientific">Knoellia aerolata DSM 18566</name>
    <dbReference type="NCBI Taxonomy" id="1385519"/>
    <lineage>
        <taxon>Bacteria</taxon>
        <taxon>Bacillati</taxon>
        <taxon>Actinomycetota</taxon>
        <taxon>Actinomycetes</taxon>
        <taxon>Micrococcales</taxon>
        <taxon>Intrasporangiaceae</taxon>
        <taxon>Knoellia</taxon>
    </lineage>
</organism>
<dbReference type="RefSeq" id="WP_035937858.1">
    <property type="nucleotide sequence ID" value="NZ_AVPL01000029.1"/>
</dbReference>
<dbReference type="PANTHER" id="PTHR43384:SF13">
    <property type="entry name" value="SLR0110 PROTEIN"/>
    <property type="match status" value="1"/>
</dbReference>
<dbReference type="EMBL" id="AVPL01000029">
    <property type="protein sequence ID" value="KGN40877.1"/>
    <property type="molecule type" value="Genomic_DNA"/>
</dbReference>
<dbReference type="GO" id="GO:0005829">
    <property type="term" value="C:cytosol"/>
    <property type="evidence" value="ECO:0007669"/>
    <property type="project" value="TreeGrafter"/>
</dbReference>
<dbReference type="Proteomes" id="UP000030013">
    <property type="component" value="Unassembled WGS sequence"/>
</dbReference>
<evidence type="ECO:0000259" key="1">
    <source>
        <dbReference type="Pfam" id="PF13614"/>
    </source>
</evidence>
<evidence type="ECO:0000313" key="3">
    <source>
        <dbReference type="Proteomes" id="UP000030013"/>
    </source>
</evidence>
<dbReference type="OrthoDB" id="3448281at2"/>
<protein>
    <submittedName>
        <fullName evidence="2">Chromosome partitioning protein</fullName>
    </submittedName>
</protein>